<keyword evidence="9" id="KW-1185">Reference proteome</keyword>
<dbReference type="InterPro" id="IPR051409">
    <property type="entry name" value="Atypical_kinase_ADCK"/>
</dbReference>
<evidence type="ECO:0000256" key="1">
    <source>
        <dbReference type="ARBA" id="ARBA00004749"/>
    </source>
</evidence>
<dbReference type="Proteomes" id="UP001519460">
    <property type="component" value="Unassembled WGS sequence"/>
</dbReference>
<reference evidence="8 9" key="1">
    <citation type="journal article" date="2023" name="Sci. Data">
        <title>Genome assembly of the Korean intertidal mud-creeper Batillaria attramentaria.</title>
        <authorList>
            <person name="Patra A.K."/>
            <person name="Ho P.T."/>
            <person name="Jun S."/>
            <person name="Lee S.J."/>
            <person name="Kim Y."/>
            <person name="Won Y.J."/>
        </authorList>
    </citation>
    <scope>NUCLEOTIDE SEQUENCE [LARGE SCALE GENOMIC DNA]</scope>
    <source>
        <strain evidence="8">Wonlab-2016</strain>
    </source>
</reference>
<dbReference type="GO" id="GO:0016740">
    <property type="term" value="F:transferase activity"/>
    <property type="evidence" value="ECO:0007669"/>
    <property type="project" value="UniProtKB-KW"/>
</dbReference>
<comment type="caution">
    <text evidence="8">The sequence shown here is derived from an EMBL/GenBank/DDBJ whole genome shotgun (WGS) entry which is preliminary data.</text>
</comment>
<dbReference type="InterPro" id="IPR034646">
    <property type="entry name" value="ADCK3_dom"/>
</dbReference>
<keyword evidence="4" id="KW-0547">Nucleotide-binding</keyword>
<feature type="region of interest" description="Disordered" evidence="6">
    <location>
        <begin position="133"/>
        <end position="162"/>
    </location>
</feature>
<evidence type="ECO:0000256" key="6">
    <source>
        <dbReference type="SAM" id="MobiDB-lite"/>
    </source>
</evidence>
<dbReference type="EMBL" id="JACVVK020000249">
    <property type="protein sequence ID" value="KAK7482191.1"/>
    <property type="molecule type" value="Genomic_DNA"/>
</dbReference>
<organism evidence="8 9">
    <name type="scientific">Batillaria attramentaria</name>
    <dbReference type="NCBI Taxonomy" id="370345"/>
    <lineage>
        <taxon>Eukaryota</taxon>
        <taxon>Metazoa</taxon>
        <taxon>Spiralia</taxon>
        <taxon>Lophotrochozoa</taxon>
        <taxon>Mollusca</taxon>
        <taxon>Gastropoda</taxon>
        <taxon>Caenogastropoda</taxon>
        <taxon>Sorbeoconcha</taxon>
        <taxon>Cerithioidea</taxon>
        <taxon>Batillariidae</taxon>
        <taxon>Batillaria</taxon>
    </lineage>
</organism>
<dbReference type="PANTHER" id="PTHR43851:SF3">
    <property type="entry name" value="COENZYME Q8"/>
    <property type="match status" value="1"/>
</dbReference>
<dbReference type="PANTHER" id="PTHR43851">
    <property type="match status" value="1"/>
</dbReference>
<evidence type="ECO:0000313" key="8">
    <source>
        <dbReference type="EMBL" id="KAK7482191.1"/>
    </source>
</evidence>
<gene>
    <name evidence="8" type="ORF">BaRGS_00026540</name>
</gene>
<evidence type="ECO:0000259" key="7">
    <source>
        <dbReference type="Pfam" id="PF03109"/>
    </source>
</evidence>
<evidence type="ECO:0000256" key="2">
    <source>
        <dbReference type="ARBA" id="ARBA00009670"/>
    </source>
</evidence>
<name>A0ABD0K5W0_9CAEN</name>
<evidence type="ECO:0000256" key="3">
    <source>
        <dbReference type="ARBA" id="ARBA00022679"/>
    </source>
</evidence>
<dbReference type="InterPro" id="IPR004147">
    <property type="entry name" value="ABC1_dom"/>
</dbReference>
<dbReference type="Pfam" id="PF03109">
    <property type="entry name" value="ABC1"/>
    <property type="match status" value="1"/>
</dbReference>
<proteinExistence type="inferred from homology"/>
<keyword evidence="3" id="KW-0808">Transferase</keyword>
<protein>
    <recommendedName>
        <fullName evidence="7">ABC1 atypical kinase-like domain-containing protein</fullName>
    </recommendedName>
</protein>
<comment type="pathway">
    <text evidence="1">Cofactor biosynthesis; ubiquinone biosynthesis.</text>
</comment>
<accession>A0ABD0K5W0</accession>
<dbReference type="CDD" id="cd13970">
    <property type="entry name" value="ABC1_ADCK3"/>
    <property type="match status" value="1"/>
</dbReference>
<feature type="domain" description="ABC1 atypical kinase-like" evidence="7">
    <location>
        <begin position="259"/>
        <end position="425"/>
    </location>
</feature>
<sequence length="428" mass="46799">MAWRSDVAGFVKGLEAITKALVEHQGREWQQMWNNSSIRSAVQQSRVSPPNPEQLQNMVQERVTQFSSQAASMAELAKGQASAVMETLKTRGQTSASSASDKDSLDKDSFDISGALSEDAVFQNAASFPVDNIETGTHSSGTASVSHAKTSTESLSARARERKVPANRISRLMSYGGLAAGLSVGALAEVTRRSLGLKDQSKQATGVVDASPFLTEANAERIVNTLCRVRGAALKLGQMLSIQDNSFINPQLQAVFERVRQSADFMPTRQMTKALNKELGSDWRSKFESFEDKPFAAASIGQVHRGVTLDGKEVAIKIQYPGVAQSIDSDINNLMSVLNVGNILPEGLYVDSVIKVAKRELAWEVDYVREAECSNRFRELLKDDPILYVPEVISDLSTHHVLTTEFVEGLPLDKCTELDQETRNKVCA</sequence>
<comment type="similarity">
    <text evidence="2">Belongs to the protein kinase superfamily. ADCK protein kinase family.</text>
</comment>
<evidence type="ECO:0000256" key="4">
    <source>
        <dbReference type="ARBA" id="ARBA00022741"/>
    </source>
</evidence>
<evidence type="ECO:0000256" key="5">
    <source>
        <dbReference type="ARBA" id="ARBA00022840"/>
    </source>
</evidence>
<evidence type="ECO:0000313" key="9">
    <source>
        <dbReference type="Proteomes" id="UP001519460"/>
    </source>
</evidence>
<dbReference type="InterPro" id="IPR011009">
    <property type="entry name" value="Kinase-like_dom_sf"/>
</dbReference>
<feature type="compositionally biased region" description="Polar residues" evidence="6">
    <location>
        <begin position="134"/>
        <end position="155"/>
    </location>
</feature>
<keyword evidence="5" id="KW-0067">ATP-binding</keyword>
<dbReference type="SUPFAM" id="SSF56112">
    <property type="entry name" value="Protein kinase-like (PK-like)"/>
    <property type="match status" value="1"/>
</dbReference>
<dbReference type="AlphaFoldDB" id="A0ABD0K5W0"/>
<dbReference type="GO" id="GO:0005524">
    <property type="term" value="F:ATP binding"/>
    <property type="evidence" value="ECO:0007669"/>
    <property type="project" value="UniProtKB-KW"/>
</dbReference>